<protein>
    <submittedName>
        <fullName evidence="2">ORF_065R</fullName>
    </submittedName>
</protein>
<dbReference type="Proteomes" id="UP000201485">
    <property type="component" value="Segment"/>
</dbReference>
<evidence type="ECO:0000313" key="3">
    <source>
        <dbReference type="EMBL" id="QLI60737.1"/>
    </source>
</evidence>
<dbReference type="SUPFAM" id="SSF56112">
    <property type="entry name" value="Protein kinase-like (PK-like)"/>
    <property type="match status" value="1"/>
</dbReference>
<dbReference type="Gene3D" id="1.10.510.10">
    <property type="entry name" value="Transferase(Phosphotransferase) domain 1"/>
    <property type="match status" value="1"/>
</dbReference>
<keyword evidence="1" id="KW-1133">Transmembrane helix</keyword>
<feature type="transmembrane region" description="Helical" evidence="1">
    <location>
        <begin position="508"/>
        <end position="528"/>
    </location>
</feature>
<organism evidence="2 4">
    <name type="scientific">Scale drop disease virus</name>
    <dbReference type="NCBI Taxonomy" id="1697349"/>
    <lineage>
        <taxon>Viruses</taxon>
        <taxon>Varidnaviria</taxon>
        <taxon>Bamfordvirae</taxon>
        <taxon>Nucleocytoviricota</taxon>
        <taxon>Megaviricetes</taxon>
        <taxon>Pimascovirales</taxon>
        <taxon>Pimascovirales incertae sedis</taxon>
        <taxon>Iridoviridae</taxon>
        <taxon>Alphairidovirinae</taxon>
        <taxon>Megalocytivirus</taxon>
        <taxon>Megalocytivirus lates1</taxon>
    </lineage>
</organism>
<dbReference type="InterPro" id="IPR011009">
    <property type="entry name" value="Kinase-like_dom_sf"/>
</dbReference>
<keyword evidence="4" id="KW-1185">Reference proteome</keyword>
<dbReference type="RefSeq" id="YP_009163826.1">
    <property type="nucleotide sequence ID" value="NC_027778.1"/>
</dbReference>
<dbReference type="EMBL" id="MN562489">
    <property type="protein sequence ID" value="QLI60737.1"/>
    <property type="molecule type" value="Genomic_DNA"/>
</dbReference>
<gene>
    <name evidence="2" type="ORF">SDDV_065</name>
</gene>
<evidence type="ECO:0000313" key="2">
    <source>
        <dbReference type="EMBL" id="AKU37480.1"/>
    </source>
</evidence>
<evidence type="ECO:0000313" key="5">
    <source>
        <dbReference type="Proteomes" id="UP000510602"/>
    </source>
</evidence>
<dbReference type="OrthoDB" id="5547at10239"/>
<accession>A0A0K1L768</accession>
<evidence type="ECO:0000256" key="1">
    <source>
        <dbReference type="SAM" id="Phobius"/>
    </source>
</evidence>
<sequence length="535" mass="62118">MVINVSIDIQKLIIQDLLSIVEKVTAIMQSFVALKSQGNYSFVGRCKYKQHQSAIAKFSCETSLAARHEYMTSAALTKYQWFPNCLGFHEDMADFQHPMYTHQGPKEVCFFEDIGSTSMSMYSFLKHRSNRKHIMDSIVVQTTGAICSMYINKIVHNDMHTNNILIRKCDHDVVVYTHSNDPYILSCTPTYGVEPVIIDMGMAKHVQNKNNKCYVSEYHTHLGMSISGDDVDVRFDPLTMLLNTIPVYKNRKVSTKQLDQFVKDVLHDVETGRPCDDSFRSLHNVVFNTIPGKLVTTENEMLLLDAAFLARATVPLRRYQESINLHFLWKEFYALFFHNNEDPLLKLKNIVKHFFRTCGKVWNRESCVVQQMGKAIASLTIRVNSQNNRAKKRLYKNVDWSNPTEMLVLLASNKNMQTKTAEKLASLSNSARVMIYEIDTGKTCWTAMRNVRAHLDDYVKMISKINMQDVTSCAVLLKMMYRSEYARQMVDNVLYRRFQTQHHINRRLAYEHLIIVCIYTVIVMYHMWRIALYHL</sequence>
<keyword evidence="1" id="KW-0472">Membrane</keyword>
<reference evidence="2 4" key="1">
    <citation type="journal article" date="2015" name="PLoS Pathog.">
        <title>A Novel Virus Causes Scale Drop Disease in Lates calcarifer.</title>
        <authorList>
            <person name="de Groof A."/>
            <person name="Guelen L."/>
            <person name="Deijs M."/>
            <person name="van der Wal Y."/>
            <person name="Miyata M."/>
            <person name="Ng K.S."/>
            <person name="van Grinsven L."/>
            <person name="Simmelink B."/>
            <person name="Biermann Y."/>
            <person name="Grisez L."/>
            <person name="van Lent J."/>
            <person name="de Ronde A."/>
            <person name="Chang S.F."/>
            <person name="Schrier C."/>
            <person name="van der Hoek L."/>
        </authorList>
    </citation>
    <scope>NUCLEOTIDE SEQUENCE [LARGE SCALE GENOMIC DNA]</scope>
    <source>
        <strain evidence="2">C4575</strain>
    </source>
</reference>
<dbReference type="EMBL" id="KR139659">
    <property type="protein sequence ID" value="AKU37480.1"/>
    <property type="molecule type" value="Genomic_DNA"/>
</dbReference>
<keyword evidence="1" id="KW-0812">Transmembrane</keyword>
<evidence type="ECO:0000313" key="4">
    <source>
        <dbReference type="Proteomes" id="UP000201485"/>
    </source>
</evidence>
<proteinExistence type="predicted"/>
<reference evidence="3 5" key="2">
    <citation type="submission" date="2019-10" db="EMBL/GenBank/DDBJ databases">
        <authorList>
            <person name="Kayansamruaj P."/>
        </authorList>
    </citation>
    <scope>NUCLEOTIDE SEQUENCE [LARGE SCALE GENOMIC DNA]</scope>
    <source>
        <strain evidence="3">SDDV_Thai_2019</strain>
    </source>
</reference>
<dbReference type="GeneID" id="25479114"/>
<name>A0A0K1L768_9VIRU</name>
<dbReference type="KEGG" id="vg:25479114"/>
<dbReference type="Proteomes" id="UP000510602">
    <property type="component" value="Segment"/>
</dbReference>